<proteinExistence type="predicted"/>
<feature type="compositionally biased region" description="Basic and acidic residues" evidence="1">
    <location>
        <begin position="1"/>
        <end position="15"/>
    </location>
</feature>
<dbReference type="PANTHER" id="PTHR43784:SF2">
    <property type="entry name" value="GDSL-LIKE LIPASE_ACYLHYDROLASE, PUTATIVE (AFU_ORTHOLOGUE AFUA_2G00820)-RELATED"/>
    <property type="match status" value="1"/>
</dbReference>
<evidence type="ECO:0000313" key="4">
    <source>
        <dbReference type="Proteomes" id="UP000249091"/>
    </source>
</evidence>
<evidence type="ECO:0000256" key="1">
    <source>
        <dbReference type="SAM" id="MobiDB-lite"/>
    </source>
</evidence>
<keyword evidence="4" id="KW-1185">Reference proteome</keyword>
<gene>
    <name evidence="3" type="ORF">NCTC10994_04207</name>
</gene>
<sequence length="254" mass="27710">MTDNDIRDTEGHTEATDPMLLPPATARELLAGTPWRRFAVIGDSTAAGTGDPWPGYDEVPWADRLAATMTATHPDFAYLNTGKIGATIGQVRAEQARSALDFEPDLVHISCGGNDLFLFDADPRSVERDLEELCTTIATSGAQLSMFTLADAFTGRLRALRPRFIAFAEAVRRVAARHDAILTDLWDHPARFRQNWLSQDHIHLTMAGHAVVASEVIRSLAQSHRGTANGAPLPSIDHAHQSRSSSAGEPIRRL</sequence>
<reference evidence="3 4" key="1">
    <citation type="submission" date="2018-06" db="EMBL/GenBank/DDBJ databases">
        <authorList>
            <consortium name="Pathogen Informatics"/>
            <person name="Doyle S."/>
        </authorList>
    </citation>
    <scope>NUCLEOTIDE SEQUENCE [LARGE SCALE GENOMIC DNA]</scope>
    <source>
        <strain evidence="3 4">NCTC10994</strain>
    </source>
</reference>
<dbReference type="InterPro" id="IPR036514">
    <property type="entry name" value="SGNH_hydro_sf"/>
</dbReference>
<feature type="region of interest" description="Disordered" evidence="1">
    <location>
        <begin position="223"/>
        <end position="254"/>
    </location>
</feature>
<dbReference type="CDD" id="cd01832">
    <property type="entry name" value="SGNH_hydrolase_like_1"/>
    <property type="match status" value="1"/>
</dbReference>
<dbReference type="AlphaFoldDB" id="A0A2X4ULQ0"/>
<dbReference type="KEGG" id="rcr:NCTC10994_04207"/>
<dbReference type="InterPro" id="IPR013830">
    <property type="entry name" value="SGNH_hydro"/>
</dbReference>
<organism evidence="3 4">
    <name type="scientific">Rhodococcus coprophilus</name>
    <dbReference type="NCBI Taxonomy" id="38310"/>
    <lineage>
        <taxon>Bacteria</taxon>
        <taxon>Bacillati</taxon>
        <taxon>Actinomycetota</taxon>
        <taxon>Actinomycetes</taxon>
        <taxon>Mycobacteriales</taxon>
        <taxon>Nocardiaceae</taxon>
        <taxon>Rhodococcus</taxon>
    </lineage>
</organism>
<dbReference type="EMBL" id="LS483468">
    <property type="protein sequence ID" value="SQI39621.1"/>
    <property type="molecule type" value="Genomic_DNA"/>
</dbReference>
<dbReference type="Gene3D" id="3.40.50.1110">
    <property type="entry name" value="SGNH hydrolase"/>
    <property type="match status" value="1"/>
</dbReference>
<dbReference type="STRING" id="1219011.GCA_001895045_01201"/>
<evidence type="ECO:0000313" key="3">
    <source>
        <dbReference type="EMBL" id="SQI39621.1"/>
    </source>
</evidence>
<dbReference type="PANTHER" id="PTHR43784">
    <property type="entry name" value="GDSL-LIKE LIPASE/ACYLHYDROLASE, PUTATIVE (AFU_ORTHOLOGUE AFUA_2G00820)-RELATED"/>
    <property type="match status" value="1"/>
</dbReference>
<feature type="region of interest" description="Disordered" evidence="1">
    <location>
        <begin position="1"/>
        <end position="21"/>
    </location>
</feature>
<feature type="domain" description="SGNH hydrolase-type esterase" evidence="2">
    <location>
        <begin position="40"/>
        <end position="211"/>
    </location>
</feature>
<protein>
    <submittedName>
        <fullName evidence="3">Lipase</fullName>
    </submittedName>
</protein>
<evidence type="ECO:0000259" key="2">
    <source>
        <dbReference type="Pfam" id="PF13472"/>
    </source>
</evidence>
<dbReference type="InterPro" id="IPR053140">
    <property type="entry name" value="GDSL_Rv0518-like"/>
</dbReference>
<dbReference type="SUPFAM" id="SSF52266">
    <property type="entry name" value="SGNH hydrolase"/>
    <property type="match status" value="1"/>
</dbReference>
<dbReference type="RefSeq" id="WP_084722501.1">
    <property type="nucleotide sequence ID" value="NZ_JAFBBL010000001.1"/>
</dbReference>
<accession>A0A2X4ULQ0</accession>
<name>A0A2X4ULQ0_9NOCA</name>
<dbReference type="Proteomes" id="UP000249091">
    <property type="component" value="Chromosome 1"/>
</dbReference>
<dbReference type="Pfam" id="PF13472">
    <property type="entry name" value="Lipase_GDSL_2"/>
    <property type="match status" value="1"/>
</dbReference>